<evidence type="ECO:0000313" key="4">
    <source>
        <dbReference type="EMBL" id="CAL1392079.1"/>
    </source>
</evidence>
<dbReference type="Proteomes" id="UP001497516">
    <property type="component" value="Chromosome 6"/>
</dbReference>
<reference evidence="4 5" key="1">
    <citation type="submission" date="2024-04" db="EMBL/GenBank/DDBJ databases">
        <authorList>
            <person name="Fracassetti M."/>
        </authorList>
    </citation>
    <scope>NUCLEOTIDE SEQUENCE [LARGE SCALE GENOMIC DNA]</scope>
</reference>
<comment type="similarity">
    <text evidence="2">Belongs to the NPH3 family.</text>
</comment>
<protein>
    <recommendedName>
        <fullName evidence="3">NPH3 domain-containing protein</fullName>
    </recommendedName>
</protein>
<accession>A0AAV2F229</accession>
<dbReference type="InterPro" id="IPR027356">
    <property type="entry name" value="NPH3_dom"/>
</dbReference>
<organism evidence="4 5">
    <name type="scientific">Linum trigynum</name>
    <dbReference type="NCBI Taxonomy" id="586398"/>
    <lineage>
        <taxon>Eukaryota</taxon>
        <taxon>Viridiplantae</taxon>
        <taxon>Streptophyta</taxon>
        <taxon>Embryophyta</taxon>
        <taxon>Tracheophyta</taxon>
        <taxon>Spermatophyta</taxon>
        <taxon>Magnoliopsida</taxon>
        <taxon>eudicotyledons</taxon>
        <taxon>Gunneridae</taxon>
        <taxon>Pentapetalae</taxon>
        <taxon>rosids</taxon>
        <taxon>fabids</taxon>
        <taxon>Malpighiales</taxon>
        <taxon>Linaceae</taxon>
        <taxon>Linum</taxon>
    </lineage>
</organism>
<sequence length="146" mass="16225">MLRCASHFPEMTEEFADKNLESRAESYLTHVVLTSIPNSIAVLHTCDTLISSPEEITNLVPRLINSIANNACKEQLASGLPKLNHTYPSKLPIPTSDPNTPSNWWGKSLVVLSLDFFHRVLTTVKSKGLKQDVISNILINYAHNSL</sequence>
<evidence type="ECO:0000256" key="1">
    <source>
        <dbReference type="ARBA" id="ARBA00022786"/>
    </source>
</evidence>
<evidence type="ECO:0000256" key="2">
    <source>
        <dbReference type="PROSITE-ProRule" id="PRU00982"/>
    </source>
</evidence>
<evidence type="ECO:0000313" key="5">
    <source>
        <dbReference type="Proteomes" id="UP001497516"/>
    </source>
</evidence>
<keyword evidence="5" id="KW-1185">Reference proteome</keyword>
<dbReference type="EMBL" id="OZ034819">
    <property type="protein sequence ID" value="CAL1392079.1"/>
    <property type="molecule type" value="Genomic_DNA"/>
</dbReference>
<evidence type="ECO:0000259" key="3">
    <source>
        <dbReference type="PROSITE" id="PS51649"/>
    </source>
</evidence>
<dbReference type="PANTHER" id="PTHR32370">
    <property type="entry name" value="OS12G0117600 PROTEIN"/>
    <property type="match status" value="1"/>
</dbReference>
<keyword evidence="1" id="KW-0833">Ubl conjugation pathway</keyword>
<proteinExistence type="inferred from homology"/>
<dbReference type="InterPro" id="IPR043454">
    <property type="entry name" value="NPH3/RPT2-like"/>
</dbReference>
<gene>
    <name evidence="4" type="ORF">LTRI10_LOCUS32751</name>
</gene>
<dbReference type="PROSITE" id="PS51649">
    <property type="entry name" value="NPH3"/>
    <property type="match status" value="1"/>
</dbReference>
<name>A0AAV2F229_9ROSI</name>
<dbReference type="AlphaFoldDB" id="A0AAV2F229"/>
<dbReference type="Pfam" id="PF03000">
    <property type="entry name" value="NPH3"/>
    <property type="match status" value="1"/>
</dbReference>
<feature type="domain" description="NPH3" evidence="3">
    <location>
        <begin position="103"/>
        <end position="146"/>
    </location>
</feature>